<comment type="caution">
    <text evidence="9">The sequence shown here is derived from an EMBL/GenBank/DDBJ whole genome shotgun (WGS) entry which is preliminary data.</text>
</comment>
<comment type="similarity">
    <text evidence="2 7">Belongs to the AAA ATPase family.</text>
</comment>
<keyword evidence="6" id="KW-0472">Membrane</keyword>
<keyword evidence="3 7" id="KW-0547">Nucleotide-binding</keyword>
<feature type="domain" description="AAA+ ATPase" evidence="8">
    <location>
        <begin position="26"/>
        <end position="162"/>
    </location>
</feature>
<dbReference type="PANTHER" id="PTHR23074">
    <property type="entry name" value="AAA DOMAIN-CONTAINING"/>
    <property type="match status" value="1"/>
</dbReference>
<evidence type="ECO:0000256" key="5">
    <source>
        <dbReference type="ARBA" id="ARBA00022840"/>
    </source>
</evidence>
<comment type="subcellular location">
    <subcellularLocation>
        <location evidence="1">Endosome membrane</location>
        <topology evidence="1">Peripheral membrane protein</topology>
    </subcellularLocation>
</comment>
<dbReference type="InterPro" id="IPR003593">
    <property type="entry name" value="AAA+_ATPase"/>
</dbReference>
<dbReference type="PROSITE" id="PS00674">
    <property type="entry name" value="AAA"/>
    <property type="match status" value="1"/>
</dbReference>
<keyword evidence="5 7" id="KW-0067">ATP-binding</keyword>
<dbReference type="EMBL" id="JAKKPZ010000017">
    <property type="protein sequence ID" value="KAI1712753.1"/>
    <property type="molecule type" value="Genomic_DNA"/>
</dbReference>
<evidence type="ECO:0000256" key="4">
    <source>
        <dbReference type="ARBA" id="ARBA00022753"/>
    </source>
</evidence>
<protein>
    <submittedName>
        <fullName evidence="9">ATPase family associated with various cellular activities (AAA) domain-containing protein</fullName>
    </submittedName>
</protein>
<dbReference type="SMART" id="SM00382">
    <property type="entry name" value="AAA"/>
    <property type="match status" value="1"/>
</dbReference>
<dbReference type="GO" id="GO:0010008">
    <property type="term" value="C:endosome membrane"/>
    <property type="evidence" value="ECO:0007669"/>
    <property type="project" value="UniProtKB-SubCell"/>
</dbReference>
<dbReference type="GO" id="GO:0016197">
    <property type="term" value="P:endosomal transport"/>
    <property type="evidence" value="ECO:0007669"/>
    <property type="project" value="TreeGrafter"/>
</dbReference>
<gene>
    <name evidence="9" type="ORF">DdX_09378</name>
</gene>
<evidence type="ECO:0000313" key="10">
    <source>
        <dbReference type="Proteomes" id="UP001201812"/>
    </source>
</evidence>
<dbReference type="InterPro" id="IPR003960">
    <property type="entry name" value="ATPase_AAA_CS"/>
</dbReference>
<evidence type="ECO:0000259" key="8">
    <source>
        <dbReference type="SMART" id="SM00382"/>
    </source>
</evidence>
<name>A0AAD4R651_9BILA</name>
<dbReference type="Pfam" id="PF09336">
    <property type="entry name" value="Vps4_C"/>
    <property type="match status" value="1"/>
</dbReference>
<dbReference type="Gene3D" id="1.10.8.60">
    <property type="match status" value="1"/>
</dbReference>
<dbReference type="InterPro" id="IPR050304">
    <property type="entry name" value="MT-severing_AAA_ATPase"/>
</dbReference>
<dbReference type="InterPro" id="IPR027417">
    <property type="entry name" value="P-loop_NTPase"/>
</dbReference>
<evidence type="ECO:0000313" key="9">
    <source>
        <dbReference type="EMBL" id="KAI1712753.1"/>
    </source>
</evidence>
<evidence type="ECO:0000256" key="2">
    <source>
        <dbReference type="ARBA" id="ARBA00006914"/>
    </source>
</evidence>
<dbReference type="InterPro" id="IPR003959">
    <property type="entry name" value="ATPase_AAA_core"/>
</dbReference>
<proteinExistence type="inferred from homology"/>
<dbReference type="AlphaFoldDB" id="A0AAD4R651"/>
<evidence type="ECO:0000256" key="1">
    <source>
        <dbReference type="ARBA" id="ARBA00004481"/>
    </source>
</evidence>
<dbReference type="GO" id="GO:0016887">
    <property type="term" value="F:ATP hydrolysis activity"/>
    <property type="evidence" value="ECO:0007669"/>
    <property type="project" value="InterPro"/>
</dbReference>
<evidence type="ECO:0000256" key="3">
    <source>
        <dbReference type="ARBA" id="ARBA00022741"/>
    </source>
</evidence>
<evidence type="ECO:0000256" key="6">
    <source>
        <dbReference type="ARBA" id="ARBA00023136"/>
    </source>
</evidence>
<sequence length="305" mass="34405">MPHRNQKYFEKYHKIYYYSFSGKRKPWRGILLFGPPGTGKSFIAKAVATEASNSTFFSVSSSDLVSKWLGESEKLVRQLFELARQHKPSIIFIDEVDSLCSQRSDTESESARRIKTEFLVQMQGVGHDTDGILVLGATNIPWVLDAAIRRRFEKRVYIPLPEMNARKDMFKLHVGDTPNSLTDANYRELAEKTEGYSGHDIDIVVRDALMQPVRKVQSATHFKRVSAPSRDNPNEIVHDLLTPCSPGDPGAIPMSWVDVPSNKLSEPILSMSDISMSLRNTKPSVNADDLQKLELFKTQFGEEGV</sequence>
<keyword evidence="4" id="KW-0967">Endosome</keyword>
<dbReference type="Pfam" id="PF17862">
    <property type="entry name" value="AAA_lid_3"/>
    <property type="match status" value="1"/>
</dbReference>
<dbReference type="InterPro" id="IPR015415">
    <property type="entry name" value="Spast_Vps4_C"/>
</dbReference>
<dbReference type="FunFam" id="3.40.50.300:FF:000043">
    <property type="entry name" value="Vacuolar protein sorting-associated protein 4"/>
    <property type="match status" value="1"/>
</dbReference>
<dbReference type="SUPFAM" id="SSF52540">
    <property type="entry name" value="P-loop containing nucleoside triphosphate hydrolases"/>
    <property type="match status" value="1"/>
</dbReference>
<dbReference type="GO" id="GO:0005524">
    <property type="term" value="F:ATP binding"/>
    <property type="evidence" value="ECO:0007669"/>
    <property type="project" value="UniProtKB-KW"/>
</dbReference>
<dbReference type="Proteomes" id="UP001201812">
    <property type="component" value="Unassembled WGS sequence"/>
</dbReference>
<dbReference type="FunFam" id="1.10.8.60:FF:000015">
    <property type="entry name" value="vacuolar protein sorting-associated protein 4A"/>
    <property type="match status" value="1"/>
</dbReference>
<reference evidence="9" key="1">
    <citation type="submission" date="2022-01" db="EMBL/GenBank/DDBJ databases">
        <title>Genome Sequence Resource for Two Populations of Ditylenchus destructor, the Migratory Endoparasitic Phytonematode.</title>
        <authorList>
            <person name="Zhang H."/>
            <person name="Lin R."/>
            <person name="Xie B."/>
        </authorList>
    </citation>
    <scope>NUCLEOTIDE SEQUENCE</scope>
    <source>
        <strain evidence="9">BazhouSP</strain>
    </source>
</reference>
<accession>A0AAD4R651</accession>
<organism evidence="9 10">
    <name type="scientific">Ditylenchus destructor</name>
    <dbReference type="NCBI Taxonomy" id="166010"/>
    <lineage>
        <taxon>Eukaryota</taxon>
        <taxon>Metazoa</taxon>
        <taxon>Ecdysozoa</taxon>
        <taxon>Nematoda</taxon>
        <taxon>Chromadorea</taxon>
        <taxon>Rhabditida</taxon>
        <taxon>Tylenchina</taxon>
        <taxon>Tylenchomorpha</taxon>
        <taxon>Sphaerularioidea</taxon>
        <taxon>Anguinidae</taxon>
        <taxon>Anguininae</taxon>
        <taxon>Ditylenchus</taxon>
    </lineage>
</organism>
<evidence type="ECO:0000256" key="7">
    <source>
        <dbReference type="RuleBase" id="RU003651"/>
    </source>
</evidence>
<dbReference type="InterPro" id="IPR041569">
    <property type="entry name" value="AAA_lid_3"/>
</dbReference>
<dbReference type="GO" id="GO:0007033">
    <property type="term" value="P:vacuole organization"/>
    <property type="evidence" value="ECO:0007669"/>
    <property type="project" value="TreeGrafter"/>
</dbReference>
<dbReference type="Gene3D" id="3.40.50.300">
    <property type="entry name" value="P-loop containing nucleotide triphosphate hydrolases"/>
    <property type="match status" value="1"/>
</dbReference>
<keyword evidence="10" id="KW-1185">Reference proteome</keyword>
<dbReference type="Pfam" id="PF00004">
    <property type="entry name" value="AAA"/>
    <property type="match status" value="1"/>
</dbReference>
<dbReference type="PANTHER" id="PTHR23074:SF83">
    <property type="entry name" value="VACUOLAR PROTEIN SORTING-ASSOCIATED PROTEIN 4A"/>
    <property type="match status" value="1"/>
</dbReference>